<protein>
    <submittedName>
        <fullName evidence="1">Uncharacterized protein</fullName>
    </submittedName>
</protein>
<evidence type="ECO:0000313" key="2">
    <source>
        <dbReference type="Proteomes" id="UP001150055"/>
    </source>
</evidence>
<dbReference type="RefSeq" id="WP_274579114.1">
    <property type="nucleotide sequence ID" value="NZ_JALNTG010000031.1"/>
</dbReference>
<accession>A0AB35JYA3</accession>
<gene>
    <name evidence="1" type="ORF">M0O54_09495</name>
</gene>
<name>A0AB35JYA3_9GAMM</name>
<reference evidence="1" key="1">
    <citation type="submission" date="2022-12" db="EMBL/GenBank/DDBJ databases">
        <title>Acinetobacter lactucae: Emerging opportunistic pathogenic species of genus Acinetobacter isolated from immunocompromised patients in clinical settings of India.</title>
        <authorList>
            <person name="Amar A.K."/>
            <person name="Sawant A.R."/>
            <person name="Meera M."/>
            <person name="Tomar A."/>
            <person name="Sistla S."/>
            <person name="Prashanth K."/>
        </authorList>
    </citation>
    <scope>NUCLEOTIDE SEQUENCE</scope>
    <source>
        <strain evidence="1">PKAL1828C</strain>
    </source>
</reference>
<dbReference type="Proteomes" id="UP001150055">
    <property type="component" value="Unassembled WGS sequence"/>
</dbReference>
<organism evidence="1 2">
    <name type="scientific">Acinetobacter lactucae</name>
    <dbReference type="NCBI Taxonomy" id="1785128"/>
    <lineage>
        <taxon>Bacteria</taxon>
        <taxon>Pseudomonadati</taxon>
        <taxon>Pseudomonadota</taxon>
        <taxon>Gammaproteobacteria</taxon>
        <taxon>Moraxellales</taxon>
        <taxon>Moraxellaceae</taxon>
        <taxon>Acinetobacter</taxon>
        <taxon>Acinetobacter calcoaceticus/baumannii complex</taxon>
    </lineage>
</organism>
<dbReference type="AlphaFoldDB" id="A0AB35JYA3"/>
<dbReference type="EMBL" id="JALNTG010000031">
    <property type="protein sequence ID" value="MDD9320350.1"/>
    <property type="molecule type" value="Genomic_DNA"/>
</dbReference>
<sequence length="76" mass="8526">MTAKILTEAELSEVTLRALINSLHLHGHDLDLILKQYSNKIHDNQLSGADASHKNQTIPLLETLISEARNNQELNK</sequence>
<evidence type="ECO:0000313" key="1">
    <source>
        <dbReference type="EMBL" id="MDD9320350.1"/>
    </source>
</evidence>
<comment type="caution">
    <text evidence="1">The sequence shown here is derived from an EMBL/GenBank/DDBJ whole genome shotgun (WGS) entry which is preliminary data.</text>
</comment>
<proteinExistence type="predicted"/>